<gene>
    <name evidence="1" type="ORF">HNE05_20455</name>
</gene>
<dbReference type="InterPro" id="IPR011009">
    <property type="entry name" value="Kinase-like_dom_sf"/>
</dbReference>
<keyword evidence="2" id="KW-1185">Reference proteome</keyword>
<proteinExistence type="predicted"/>
<accession>A0A7H9CQ29</accession>
<reference evidence="1" key="1">
    <citation type="submission" date="2020-07" db="EMBL/GenBank/DDBJ databases">
        <title>Nitrate ammonifying Pseudomonas campi sp. nov. isolated from German agricultural grassland.</title>
        <authorList>
            <person name="Timsy T."/>
            <person name="Ulrich A."/>
            <person name="Spanner T."/>
            <person name="Foesel B."/>
            <person name="Kolb S."/>
            <person name="Horn M.A."/>
            <person name="Behrendt U."/>
        </authorList>
    </citation>
    <scope>NUCLEOTIDE SEQUENCE</scope>
    <source>
        <strain evidence="1">S1-A32-2</strain>
    </source>
</reference>
<dbReference type="AlphaFoldDB" id="A0A7H9CQ29"/>
<name>A0A7H9CQ29_9GAMM</name>
<protein>
    <submittedName>
        <fullName evidence="1">Protein kinase</fullName>
    </submittedName>
</protein>
<organism evidence="1 2">
    <name type="scientific">Aquipseudomonas campi</name>
    <dbReference type="NCBI Taxonomy" id="2731681"/>
    <lineage>
        <taxon>Bacteria</taxon>
        <taxon>Pseudomonadati</taxon>
        <taxon>Pseudomonadota</taxon>
        <taxon>Gammaproteobacteria</taxon>
        <taxon>Pseudomonadales</taxon>
        <taxon>Pseudomonadaceae</taxon>
        <taxon>Aquipseudomonas</taxon>
    </lineage>
</organism>
<keyword evidence="1" id="KW-0418">Kinase</keyword>
<dbReference type="SUPFAM" id="SSF56112">
    <property type="entry name" value="Protein kinase-like (PK-like)"/>
    <property type="match status" value="1"/>
</dbReference>
<evidence type="ECO:0000313" key="2">
    <source>
        <dbReference type="Proteomes" id="UP000501379"/>
    </source>
</evidence>
<dbReference type="RefSeq" id="WP_180889166.1">
    <property type="nucleotide sequence ID" value="NZ_CP053697.2"/>
</dbReference>
<sequence>MSLQWIEQPIAGLALGQGIDLPGQAARCRAAWISTRQGDAPLLLVALLWARQCADVVQVLEEQLDALFADFLCTPQGWSDTQAARQVLSALNLRLFRQRQAHASPAELSAGLLLVQAGEVHFLQAGNIGLLRYQQGVLQSLVGRAEQYLGVQAELALVQHHLPSEAGTALLLGPQQLFEVADLQAFRSACTDLPGNAVSAALSPLLQAPGAAVLLLPEALPAAMSHGDWQPLPCVAQARVGMRLDGWLLRAECPYGPAGRVFQACAEDGREALLWLAATEADEAFWQREWVLRRSSLAALPQVVSPRQPRRFSYLLLEPPAPDMCSLSEWRSARGNLDAATLLPLLGQLIDAVRALQRRGMQGLWLSPRQILLNEQGRLLLLPELAAILPGVPRQLLPAEALPLAPEMRAAQAVDGRADQFAVAALAYWLLCGQWPEAARAAVNGGSRYVPLARLLETVPQGWDGVLARALAPQAGRRYEALSELQFNLQQLFEQAAGARRATGWLGRWRRLWRRR</sequence>
<keyword evidence="1" id="KW-0808">Transferase</keyword>
<dbReference type="Gene3D" id="1.10.510.10">
    <property type="entry name" value="Transferase(Phosphotransferase) domain 1"/>
    <property type="match status" value="1"/>
</dbReference>
<evidence type="ECO:0000313" key="1">
    <source>
        <dbReference type="EMBL" id="QLJ84830.1"/>
    </source>
</evidence>
<dbReference type="Proteomes" id="UP000501379">
    <property type="component" value="Chromosome"/>
</dbReference>
<dbReference type="GO" id="GO:0016301">
    <property type="term" value="F:kinase activity"/>
    <property type="evidence" value="ECO:0007669"/>
    <property type="project" value="UniProtKB-KW"/>
</dbReference>
<dbReference type="KEGG" id="pcam:HNE05_20455"/>
<dbReference type="EMBL" id="CP053697">
    <property type="protein sequence ID" value="QLJ84830.1"/>
    <property type="molecule type" value="Genomic_DNA"/>
</dbReference>